<name>A0ABU4RPY1_9HYPH</name>
<proteinExistence type="predicted"/>
<dbReference type="SUPFAM" id="SSF46689">
    <property type="entry name" value="Homeodomain-like"/>
    <property type="match status" value="2"/>
</dbReference>
<dbReference type="InterPro" id="IPR009057">
    <property type="entry name" value="Homeodomain-like_sf"/>
</dbReference>
<dbReference type="PROSITE" id="PS01124">
    <property type="entry name" value="HTH_ARAC_FAMILY_2"/>
    <property type="match status" value="1"/>
</dbReference>
<dbReference type="InterPro" id="IPR018060">
    <property type="entry name" value="HTH_AraC"/>
</dbReference>
<sequence>MTNLAPEFRAEETLNFSQIKGFTLQADSTGLGWSSLYVSHQSEAPYTASLSGKPVILVSALDVGPVRANVAVAQSSEHLRAVSGAVSIVPDMHDLHVDLVSAIKTTHVYVKRSLFDEVAGSVVKSDPQAIIIRPRMGVSDPFLHNLCNEAREALQGNPEFSALYVEHLARILCAYLIRKYSTAVEQPVSASDRELGSRTLSVIRDFIEAHLDEPVTINDIADQVKLGPDQLSRRFKITTGMTLYQFVIRSRIDAAQRLLRETDTPIALIALECGFGDQVSFTRSFKKVTGSTPGAFRSNNEEILISVDTRRRR</sequence>
<accession>A0ABU4RPY1</accession>
<dbReference type="Pfam" id="PF12833">
    <property type="entry name" value="HTH_18"/>
    <property type="match status" value="1"/>
</dbReference>
<evidence type="ECO:0000256" key="2">
    <source>
        <dbReference type="ARBA" id="ARBA00023125"/>
    </source>
</evidence>
<evidence type="ECO:0000313" key="5">
    <source>
        <dbReference type="EMBL" id="MDX6806922.1"/>
    </source>
</evidence>
<dbReference type="PANTHER" id="PTHR46796:SF6">
    <property type="entry name" value="ARAC SUBFAMILY"/>
    <property type="match status" value="1"/>
</dbReference>
<keyword evidence="3" id="KW-0804">Transcription</keyword>
<dbReference type="Gene3D" id="1.10.10.60">
    <property type="entry name" value="Homeodomain-like"/>
    <property type="match status" value="2"/>
</dbReference>
<evidence type="ECO:0000313" key="6">
    <source>
        <dbReference type="Proteomes" id="UP001274321"/>
    </source>
</evidence>
<dbReference type="EMBL" id="JAXAFJ010000008">
    <property type="protein sequence ID" value="MDX6806922.1"/>
    <property type="molecule type" value="Genomic_DNA"/>
</dbReference>
<dbReference type="PRINTS" id="PR00032">
    <property type="entry name" value="HTHARAC"/>
</dbReference>
<comment type="caution">
    <text evidence="5">The sequence shown here is derived from an EMBL/GenBank/DDBJ whole genome shotgun (WGS) entry which is preliminary data.</text>
</comment>
<evidence type="ECO:0000256" key="3">
    <source>
        <dbReference type="ARBA" id="ARBA00023163"/>
    </source>
</evidence>
<organism evidence="5 6">
    <name type="scientific">Terrihabitans rhizophilus</name>
    <dbReference type="NCBI Taxonomy" id="3092662"/>
    <lineage>
        <taxon>Bacteria</taxon>
        <taxon>Pseudomonadati</taxon>
        <taxon>Pseudomonadota</taxon>
        <taxon>Alphaproteobacteria</taxon>
        <taxon>Hyphomicrobiales</taxon>
        <taxon>Terrihabitans</taxon>
    </lineage>
</organism>
<dbReference type="InterPro" id="IPR020449">
    <property type="entry name" value="Tscrpt_reg_AraC-type_HTH"/>
</dbReference>
<feature type="domain" description="HTH araC/xylS-type" evidence="4">
    <location>
        <begin position="201"/>
        <end position="299"/>
    </location>
</feature>
<reference evidence="5 6" key="1">
    <citation type="submission" date="2023-11" db="EMBL/GenBank/DDBJ databases">
        <authorList>
            <person name="Bao R."/>
        </authorList>
    </citation>
    <scope>NUCLEOTIDE SEQUENCE [LARGE SCALE GENOMIC DNA]</scope>
    <source>
        <strain evidence="5 6">PJ23</strain>
    </source>
</reference>
<gene>
    <name evidence="5" type="ORF">SCD90_12680</name>
</gene>
<keyword evidence="1" id="KW-0805">Transcription regulation</keyword>
<dbReference type="InterPro" id="IPR050204">
    <property type="entry name" value="AraC_XylS_family_regulators"/>
</dbReference>
<dbReference type="SMART" id="SM00342">
    <property type="entry name" value="HTH_ARAC"/>
    <property type="match status" value="1"/>
</dbReference>
<dbReference type="PANTHER" id="PTHR46796">
    <property type="entry name" value="HTH-TYPE TRANSCRIPTIONAL ACTIVATOR RHAS-RELATED"/>
    <property type="match status" value="1"/>
</dbReference>
<protein>
    <submittedName>
        <fullName evidence="5">AraC family transcriptional regulator</fullName>
    </submittedName>
</protein>
<keyword evidence="6" id="KW-1185">Reference proteome</keyword>
<dbReference type="Proteomes" id="UP001274321">
    <property type="component" value="Unassembled WGS sequence"/>
</dbReference>
<keyword evidence="2" id="KW-0238">DNA-binding</keyword>
<evidence type="ECO:0000259" key="4">
    <source>
        <dbReference type="PROSITE" id="PS01124"/>
    </source>
</evidence>
<dbReference type="RefSeq" id="WP_319845049.1">
    <property type="nucleotide sequence ID" value="NZ_JAXAFJ010000008.1"/>
</dbReference>
<evidence type="ECO:0000256" key="1">
    <source>
        <dbReference type="ARBA" id="ARBA00023015"/>
    </source>
</evidence>